<evidence type="ECO:0000256" key="3">
    <source>
        <dbReference type="ARBA" id="ARBA00022692"/>
    </source>
</evidence>
<protein>
    <recommendedName>
        <fullName evidence="7">Cache domain-containing protein</fullName>
    </recommendedName>
</protein>
<sequence length="375" mass="42165">MAIGSIQRGTKLRPTPFFSDKFNRVWIAFVAVSVTAIGLVYFWAGEKAEVSLAEQILHREQVIARAGARSIENFIKFTGSRLTVFATRSSVTSFDQEILPEALEELVDSWAGTPVVEAVVIDKEGIVRFIKNRKDTGAKEGVVVSDRDYFRWAQAASSGEYFVGMPLLPRLGGYEGKSLVPVATPIFDAQEEFGGVLVSGILLDDLVSFYINPLRISDDTQVFLLNPKGVFYSAPNPKLVGVNIFEYFGKMEFPGKDEFFWQLRLRFEKKGEGKFDVVLPDPSYKKLTRYLMAYAPVSVDDESWALIVSTPIEDALLYFGPFGLTYITSMVIVIFIVIAFSVLLVLVRRYTQRDSFLQGFAAYRDHRDKQNLDNS</sequence>
<keyword evidence="2" id="KW-1003">Cell membrane</keyword>
<evidence type="ECO:0000256" key="5">
    <source>
        <dbReference type="ARBA" id="ARBA00023136"/>
    </source>
</evidence>
<evidence type="ECO:0000256" key="4">
    <source>
        <dbReference type="ARBA" id="ARBA00022989"/>
    </source>
</evidence>
<reference evidence="8 9" key="1">
    <citation type="journal article" date="2016" name="Nat. Commun.">
        <title>Thousands of microbial genomes shed light on interconnected biogeochemical processes in an aquifer system.</title>
        <authorList>
            <person name="Anantharaman K."/>
            <person name="Brown C.T."/>
            <person name="Hug L.A."/>
            <person name="Sharon I."/>
            <person name="Castelle C.J."/>
            <person name="Probst A.J."/>
            <person name="Thomas B.C."/>
            <person name="Singh A."/>
            <person name="Wilkins M.J."/>
            <person name="Karaoz U."/>
            <person name="Brodie E.L."/>
            <person name="Williams K.H."/>
            <person name="Hubbard S.S."/>
            <person name="Banfield J.F."/>
        </authorList>
    </citation>
    <scope>NUCLEOTIDE SEQUENCE [LARGE SCALE GENOMIC DNA]</scope>
</reference>
<evidence type="ECO:0000313" key="8">
    <source>
        <dbReference type="EMBL" id="OGM02181.1"/>
    </source>
</evidence>
<keyword evidence="3 6" id="KW-0812">Transmembrane</keyword>
<evidence type="ECO:0000259" key="7">
    <source>
        <dbReference type="Pfam" id="PF02743"/>
    </source>
</evidence>
<dbReference type="EMBL" id="MGFJ01000028">
    <property type="protein sequence ID" value="OGM02181.1"/>
    <property type="molecule type" value="Genomic_DNA"/>
</dbReference>
<dbReference type="GO" id="GO:0005886">
    <property type="term" value="C:plasma membrane"/>
    <property type="evidence" value="ECO:0007669"/>
    <property type="project" value="UniProtKB-SubCell"/>
</dbReference>
<comment type="subcellular location">
    <subcellularLocation>
        <location evidence="1">Cell membrane</location>
        <topology evidence="1">Multi-pass membrane protein</topology>
    </subcellularLocation>
</comment>
<proteinExistence type="predicted"/>
<feature type="transmembrane region" description="Helical" evidence="6">
    <location>
        <begin position="326"/>
        <end position="347"/>
    </location>
</feature>
<keyword evidence="5 6" id="KW-0472">Membrane</keyword>
<dbReference type="Proteomes" id="UP000176198">
    <property type="component" value="Unassembled WGS sequence"/>
</dbReference>
<organism evidence="8 9">
    <name type="scientific">Candidatus Woesebacteria bacterium GWA1_41_8</name>
    <dbReference type="NCBI Taxonomy" id="1802471"/>
    <lineage>
        <taxon>Bacteria</taxon>
        <taxon>Candidatus Woeseibacteriota</taxon>
    </lineage>
</organism>
<dbReference type="STRING" id="1802471.A2115_01570"/>
<feature type="domain" description="Cache" evidence="7">
    <location>
        <begin position="53"/>
        <end position="309"/>
    </location>
</feature>
<evidence type="ECO:0000256" key="2">
    <source>
        <dbReference type="ARBA" id="ARBA00022475"/>
    </source>
</evidence>
<comment type="caution">
    <text evidence="8">The sequence shown here is derived from an EMBL/GenBank/DDBJ whole genome shotgun (WGS) entry which is preliminary data.</text>
</comment>
<dbReference type="AlphaFoldDB" id="A0A1F7WHA9"/>
<gene>
    <name evidence="8" type="ORF">A2115_01570</name>
</gene>
<evidence type="ECO:0000256" key="1">
    <source>
        <dbReference type="ARBA" id="ARBA00004651"/>
    </source>
</evidence>
<feature type="transmembrane region" description="Helical" evidence="6">
    <location>
        <begin position="25"/>
        <end position="44"/>
    </location>
</feature>
<keyword evidence="4 6" id="KW-1133">Transmembrane helix</keyword>
<dbReference type="Pfam" id="PF02743">
    <property type="entry name" value="dCache_1"/>
    <property type="match status" value="1"/>
</dbReference>
<dbReference type="Gene3D" id="3.30.450.20">
    <property type="entry name" value="PAS domain"/>
    <property type="match status" value="1"/>
</dbReference>
<name>A0A1F7WHA9_9BACT</name>
<dbReference type="InterPro" id="IPR033479">
    <property type="entry name" value="dCache_1"/>
</dbReference>
<dbReference type="CDD" id="cd12914">
    <property type="entry name" value="PDC1_DGC_like"/>
    <property type="match status" value="1"/>
</dbReference>
<evidence type="ECO:0000256" key="6">
    <source>
        <dbReference type="SAM" id="Phobius"/>
    </source>
</evidence>
<accession>A0A1F7WHA9</accession>
<evidence type="ECO:0000313" key="9">
    <source>
        <dbReference type="Proteomes" id="UP000176198"/>
    </source>
</evidence>